<evidence type="ECO:0000313" key="5">
    <source>
        <dbReference type="Proteomes" id="UP000289738"/>
    </source>
</evidence>
<gene>
    <name evidence="4" type="ORF">Ahy_A09g045461</name>
</gene>
<organism evidence="4 5">
    <name type="scientific">Arachis hypogaea</name>
    <name type="common">Peanut</name>
    <dbReference type="NCBI Taxonomy" id="3818"/>
    <lineage>
        <taxon>Eukaryota</taxon>
        <taxon>Viridiplantae</taxon>
        <taxon>Streptophyta</taxon>
        <taxon>Embryophyta</taxon>
        <taxon>Tracheophyta</taxon>
        <taxon>Spermatophyta</taxon>
        <taxon>Magnoliopsida</taxon>
        <taxon>eudicotyledons</taxon>
        <taxon>Gunneridae</taxon>
        <taxon>Pentapetalae</taxon>
        <taxon>rosids</taxon>
        <taxon>fabids</taxon>
        <taxon>Fabales</taxon>
        <taxon>Fabaceae</taxon>
        <taxon>Papilionoideae</taxon>
        <taxon>50 kb inversion clade</taxon>
        <taxon>dalbergioids sensu lato</taxon>
        <taxon>Dalbergieae</taxon>
        <taxon>Pterocarpus clade</taxon>
        <taxon>Arachis</taxon>
    </lineage>
</organism>
<dbReference type="PROSITE" id="PS50158">
    <property type="entry name" value="ZF_CCHC"/>
    <property type="match status" value="1"/>
</dbReference>
<dbReference type="AlphaFoldDB" id="A0A445BMF6"/>
<dbReference type="GO" id="GO:0003676">
    <property type="term" value="F:nucleic acid binding"/>
    <property type="evidence" value="ECO:0007669"/>
    <property type="project" value="InterPro"/>
</dbReference>
<dbReference type="GO" id="GO:0008270">
    <property type="term" value="F:zinc ion binding"/>
    <property type="evidence" value="ECO:0007669"/>
    <property type="project" value="UniProtKB-KW"/>
</dbReference>
<sequence>MEAYRRTYQFNVNPVKGQDLWEKTGSPAPVPPPIKPKPGISTTNRRKDKDEGPSGMKTKMKRKYTPIRCMYCGEVGHNKRTCSKKKQDDAQEKARLMQLQLAAVQPPQSVPDNNDNCLMQTRGRGRPPKLHITRARAKGNASPGAVAVSAETIKGSSSATAKKLASFMTFVPTPGFKPPRKKDME</sequence>
<protein>
    <recommendedName>
        <fullName evidence="3">CCHC-type domain-containing protein</fullName>
    </recommendedName>
</protein>
<dbReference type="InterPro" id="IPR001878">
    <property type="entry name" value="Znf_CCHC"/>
</dbReference>
<feature type="domain" description="CCHC-type" evidence="3">
    <location>
        <begin position="68"/>
        <end position="84"/>
    </location>
</feature>
<evidence type="ECO:0000256" key="1">
    <source>
        <dbReference type="PROSITE-ProRule" id="PRU00047"/>
    </source>
</evidence>
<comment type="caution">
    <text evidence="4">The sequence shown here is derived from an EMBL/GenBank/DDBJ whole genome shotgun (WGS) entry which is preliminary data.</text>
</comment>
<reference evidence="4 5" key="1">
    <citation type="submission" date="2019-01" db="EMBL/GenBank/DDBJ databases">
        <title>Sequencing of cultivated peanut Arachis hypogaea provides insights into genome evolution and oil improvement.</title>
        <authorList>
            <person name="Chen X."/>
        </authorList>
    </citation>
    <scope>NUCLEOTIDE SEQUENCE [LARGE SCALE GENOMIC DNA]</scope>
    <source>
        <strain evidence="5">cv. Fuhuasheng</strain>
        <tissue evidence="4">Leaves</tissue>
    </source>
</reference>
<dbReference type="Proteomes" id="UP000289738">
    <property type="component" value="Chromosome A09"/>
</dbReference>
<dbReference type="SUPFAM" id="SSF57756">
    <property type="entry name" value="Retrovirus zinc finger-like domains"/>
    <property type="match status" value="1"/>
</dbReference>
<keyword evidence="1" id="KW-0862">Zinc</keyword>
<feature type="compositionally biased region" description="Polar residues" evidence="2">
    <location>
        <begin position="106"/>
        <end position="119"/>
    </location>
</feature>
<keyword evidence="1" id="KW-0479">Metal-binding</keyword>
<dbReference type="Gene3D" id="4.10.60.10">
    <property type="entry name" value="Zinc finger, CCHC-type"/>
    <property type="match status" value="1"/>
</dbReference>
<evidence type="ECO:0000256" key="2">
    <source>
        <dbReference type="SAM" id="MobiDB-lite"/>
    </source>
</evidence>
<feature type="region of interest" description="Disordered" evidence="2">
    <location>
        <begin position="105"/>
        <end position="128"/>
    </location>
</feature>
<dbReference type="EMBL" id="SDMP01000009">
    <property type="protein sequence ID" value="RYR39826.1"/>
    <property type="molecule type" value="Genomic_DNA"/>
</dbReference>
<evidence type="ECO:0000259" key="3">
    <source>
        <dbReference type="PROSITE" id="PS50158"/>
    </source>
</evidence>
<proteinExistence type="predicted"/>
<accession>A0A445BMF6</accession>
<dbReference type="InterPro" id="IPR036875">
    <property type="entry name" value="Znf_CCHC_sf"/>
</dbReference>
<keyword evidence="5" id="KW-1185">Reference proteome</keyword>
<keyword evidence="1" id="KW-0863">Zinc-finger</keyword>
<feature type="region of interest" description="Disordered" evidence="2">
    <location>
        <begin position="14"/>
        <end position="60"/>
    </location>
</feature>
<name>A0A445BMF6_ARAHY</name>
<evidence type="ECO:0000313" key="4">
    <source>
        <dbReference type="EMBL" id="RYR39826.1"/>
    </source>
</evidence>